<dbReference type="AlphaFoldDB" id="W7QS48"/>
<sequence length="108" mass="12667">MKTSSMKRFFKLIISFLVLSTVIIIFIYMNITFSYPLNNVRLKVIEFKELNGKYPNSLDELKNSPKVKFMSVLEYQNKGDDFLLYFCPTKLGPCEVSNKSKEPFFDEI</sequence>
<protein>
    <submittedName>
        <fullName evidence="2">Uncharacterized protein</fullName>
    </submittedName>
</protein>
<reference evidence="2 3" key="1">
    <citation type="journal article" date="2014" name="Genome Announc.">
        <title>Draft Genome Sequence of the Agar-Degrading Bacterium Catenovulum sp. Strain DS-2, Isolated from Intestines of Haliotis diversicolor.</title>
        <authorList>
            <person name="Shan D."/>
            <person name="Li X."/>
            <person name="Gu Z."/>
            <person name="Wei G."/>
            <person name="Gao Z."/>
            <person name="Shao Z."/>
        </authorList>
    </citation>
    <scope>NUCLEOTIDE SEQUENCE [LARGE SCALE GENOMIC DNA]</scope>
    <source>
        <strain evidence="2 3">DS-2</strain>
    </source>
</reference>
<keyword evidence="1" id="KW-0472">Membrane</keyword>
<proteinExistence type="predicted"/>
<organism evidence="2 3">
    <name type="scientific">Catenovulum agarivorans DS-2</name>
    <dbReference type="NCBI Taxonomy" id="1328313"/>
    <lineage>
        <taxon>Bacteria</taxon>
        <taxon>Pseudomonadati</taxon>
        <taxon>Pseudomonadota</taxon>
        <taxon>Gammaproteobacteria</taxon>
        <taxon>Alteromonadales</taxon>
        <taxon>Alteromonadaceae</taxon>
        <taxon>Catenovulum</taxon>
    </lineage>
</organism>
<dbReference type="STRING" id="1328313.DS2_07568"/>
<feature type="transmembrane region" description="Helical" evidence="1">
    <location>
        <begin position="12"/>
        <end position="31"/>
    </location>
</feature>
<comment type="caution">
    <text evidence="2">The sequence shown here is derived from an EMBL/GenBank/DDBJ whole genome shotgun (WGS) entry which is preliminary data.</text>
</comment>
<dbReference type="Proteomes" id="UP000019276">
    <property type="component" value="Unassembled WGS sequence"/>
</dbReference>
<gene>
    <name evidence="2" type="ORF">DS2_07568</name>
</gene>
<evidence type="ECO:0000313" key="2">
    <source>
        <dbReference type="EMBL" id="EWH10673.1"/>
    </source>
</evidence>
<keyword evidence="1" id="KW-1133">Transmembrane helix</keyword>
<keyword evidence="3" id="KW-1185">Reference proteome</keyword>
<accession>W7QS48</accession>
<evidence type="ECO:0000313" key="3">
    <source>
        <dbReference type="Proteomes" id="UP000019276"/>
    </source>
</evidence>
<evidence type="ECO:0000256" key="1">
    <source>
        <dbReference type="SAM" id="Phobius"/>
    </source>
</evidence>
<keyword evidence="1" id="KW-0812">Transmembrane</keyword>
<name>W7QS48_9ALTE</name>
<dbReference type="EMBL" id="ARZY01000010">
    <property type="protein sequence ID" value="EWH10673.1"/>
    <property type="molecule type" value="Genomic_DNA"/>
</dbReference>